<protein>
    <submittedName>
        <fullName evidence="1">Uncharacterized protein</fullName>
    </submittedName>
</protein>
<dbReference type="EMBL" id="KQ971343">
    <property type="protein sequence ID" value="KYB27396.1"/>
    <property type="molecule type" value="Genomic_DNA"/>
</dbReference>
<organism evidence="1 2">
    <name type="scientific">Tribolium castaneum</name>
    <name type="common">Red flour beetle</name>
    <dbReference type="NCBI Taxonomy" id="7070"/>
    <lineage>
        <taxon>Eukaryota</taxon>
        <taxon>Metazoa</taxon>
        <taxon>Ecdysozoa</taxon>
        <taxon>Arthropoda</taxon>
        <taxon>Hexapoda</taxon>
        <taxon>Insecta</taxon>
        <taxon>Pterygota</taxon>
        <taxon>Neoptera</taxon>
        <taxon>Endopterygota</taxon>
        <taxon>Coleoptera</taxon>
        <taxon>Polyphaga</taxon>
        <taxon>Cucujiformia</taxon>
        <taxon>Tenebrionidae</taxon>
        <taxon>Tenebrionidae incertae sedis</taxon>
        <taxon>Tribolium</taxon>
    </lineage>
</organism>
<name>A0A139WHJ7_TRICA</name>
<dbReference type="Proteomes" id="UP000007266">
    <property type="component" value="Linkage group 5"/>
</dbReference>
<keyword evidence="2" id="KW-1185">Reference proteome</keyword>
<reference evidence="1 2" key="2">
    <citation type="journal article" date="2010" name="Nucleic Acids Res.">
        <title>BeetleBase in 2010: revisions to provide comprehensive genomic information for Tribolium castaneum.</title>
        <authorList>
            <person name="Kim H.S."/>
            <person name="Murphy T."/>
            <person name="Xia J."/>
            <person name="Caragea D."/>
            <person name="Park Y."/>
            <person name="Beeman R.W."/>
            <person name="Lorenzen M.D."/>
            <person name="Butcher S."/>
            <person name="Manak J.R."/>
            <person name="Brown S.J."/>
        </authorList>
    </citation>
    <scope>GENOME REANNOTATION</scope>
    <source>
        <strain evidence="1 2">Georgia GA2</strain>
    </source>
</reference>
<evidence type="ECO:0000313" key="2">
    <source>
        <dbReference type="Proteomes" id="UP000007266"/>
    </source>
</evidence>
<gene>
    <name evidence="1" type="primary">AUGUSTUS-3.0.2_34709</name>
    <name evidence="1" type="ORF">TcasGA2_TC034709</name>
</gene>
<proteinExistence type="predicted"/>
<dbReference type="AlphaFoldDB" id="A0A139WHJ7"/>
<accession>A0A139WHJ7</accession>
<sequence>MSSQVRGRGNLPVARTLATTVSVSQSAIVLRRFPILGNVVSVVVWQLQDGFDDDSNLFASVGRCGILVPGRLTGLPGLATTYNWTVCDLFPIGSDN</sequence>
<evidence type="ECO:0000313" key="1">
    <source>
        <dbReference type="EMBL" id="KYB27396.1"/>
    </source>
</evidence>
<reference evidence="1 2" key="1">
    <citation type="journal article" date="2008" name="Nature">
        <title>The genome of the model beetle and pest Tribolium castaneum.</title>
        <authorList>
            <consortium name="Tribolium Genome Sequencing Consortium"/>
            <person name="Richards S."/>
            <person name="Gibbs R.A."/>
            <person name="Weinstock G.M."/>
            <person name="Brown S.J."/>
            <person name="Denell R."/>
            <person name="Beeman R.W."/>
            <person name="Gibbs R."/>
            <person name="Beeman R.W."/>
            <person name="Brown S.J."/>
            <person name="Bucher G."/>
            <person name="Friedrich M."/>
            <person name="Grimmelikhuijzen C.J."/>
            <person name="Klingler M."/>
            <person name="Lorenzen M."/>
            <person name="Richards S."/>
            <person name="Roth S."/>
            <person name="Schroder R."/>
            <person name="Tautz D."/>
            <person name="Zdobnov E.M."/>
            <person name="Muzny D."/>
            <person name="Gibbs R.A."/>
            <person name="Weinstock G.M."/>
            <person name="Attaway T."/>
            <person name="Bell S."/>
            <person name="Buhay C.J."/>
            <person name="Chandrabose M.N."/>
            <person name="Chavez D."/>
            <person name="Clerk-Blankenburg K.P."/>
            <person name="Cree A."/>
            <person name="Dao M."/>
            <person name="Davis C."/>
            <person name="Chacko J."/>
            <person name="Dinh H."/>
            <person name="Dugan-Rocha S."/>
            <person name="Fowler G."/>
            <person name="Garner T.T."/>
            <person name="Garnes J."/>
            <person name="Gnirke A."/>
            <person name="Hawes A."/>
            <person name="Hernandez J."/>
            <person name="Hines S."/>
            <person name="Holder M."/>
            <person name="Hume J."/>
            <person name="Jhangiani S.N."/>
            <person name="Joshi V."/>
            <person name="Khan Z.M."/>
            <person name="Jackson L."/>
            <person name="Kovar C."/>
            <person name="Kowis A."/>
            <person name="Lee S."/>
            <person name="Lewis L.R."/>
            <person name="Margolis J."/>
            <person name="Morgan M."/>
            <person name="Nazareth L.V."/>
            <person name="Nguyen N."/>
            <person name="Okwuonu G."/>
            <person name="Parker D."/>
            <person name="Richards S."/>
            <person name="Ruiz S.J."/>
            <person name="Santibanez J."/>
            <person name="Savard J."/>
            <person name="Scherer S.E."/>
            <person name="Schneider B."/>
            <person name="Sodergren E."/>
            <person name="Tautz D."/>
            <person name="Vattahil S."/>
            <person name="Villasana D."/>
            <person name="White C.S."/>
            <person name="Wright R."/>
            <person name="Park Y."/>
            <person name="Beeman R.W."/>
            <person name="Lord J."/>
            <person name="Oppert B."/>
            <person name="Lorenzen M."/>
            <person name="Brown S."/>
            <person name="Wang L."/>
            <person name="Savard J."/>
            <person name="Tautz D."/>
            <person name="Richards S."/>
            <person name="Weinstock G."/>
            <person name="Gibbs R.A."/>
            <person name="Liu Y."/>
            <person name="Worley K."/>
            <person name="Weinstock G."/>
            <person name="Elsik C.G."/>
            <person name="Reese J.T."/>
            <person name="Elhaik E."/>
            <person name="Landan G."/>
            <person name="Graur D."/>
            <person name="Arensburger P."/>
            <person name="Atkinson P."/>
            <person name="Beeman R.W."/>
            <person name="Beidler J."/>
            <person name="Brown S.J."/>
            <person name="Demuth J.P."/>
            <person name="Drury D.W."/>
            <person name="Du Y.Z."/>
            <person name="Fujiwara H."/>
            <person name="Lorenzen M."/>
            <person name="Maselli V."/>
            <person name="Osanai M."/>
            <person name="Park Y."/>
            <person name="Robertson H.M."/>
            <person name="Tu Z."/>
            <person name="Wang J.J."/>
            <person name="Wang S."/>
            <person name="Richards S."/>
            <person name="Song H."/>
            <person name="Zhang L."/>
            <person name="Sodergren E."/>
            <person name="Werner D."/>
            <person name="Stanke M."/>
            <person name="Morgenstern B."/>
            <person name="Solovyev V."/>
            <person name="Kosarev P."/>
            <person name="Brown G."/>
            <person name="Chen H.C."/>
            <person name="Ermolaeva O."/>
            <person name="Hlavina W."/>
            <person name="Kapustin Y."/>
            <person name="Kiryutin B."/>
            <person name="Kitts P."/>
            <person name="Maglott D."/>
            <person name="Pruitt K."/>
            <person name="Sapojnikov V."/>
            <person name="Souvorov A."/>
            <person name="Mackey A.J."/>
            <person name="Waterhouse R.M."/>
            <person name="Wyder S."/>
            <person name="Zdobnov E.M."/>
            <person name="Zdobnov E.M."/>
            <person name="Wyder S."/>
            <person name="Kriventseva E.V."/>
            <person name="Kadowaki T."/>
            <person name="Bork P."/>
            <person name="Aranda M."/>
            <person name="Bao R."/>
            <person name="Beermann A."/>
            <person name="Berns N."/>
            <person name="Bolognesi R."/>
            <person name="Bonneton F."/>
            <person name="Bopp D."/>
            <person name="Brown S.J."/>
            <person name="Bucher G."/>
            <person name="Butts T."/>
            <person name="Chaumot A."/>
            <person name="Denell R.E."/>
            <person name="Ferrier D.E."/>
            <person name="Friedrich M."/>
            <person name="Gordon C.M."/>
            <person name="Jindra M."/>
            <person name="Klingler M."/>
            <person name="Lan Q."/>
            <person name="Lattorff H.M."/>
            <person name="Laudet V."/>
            <person name="von Levetsow C."/>
            <person name="Liu Z."/>
            <person name="Lutz R."/>
            <person name="Lynch J.A."/>
            <person name="da Fonseca R.N."/>
            <person name="Posnien N."/>
            <person name="Reuter R."/>
            <person name="Roth S."/>
            <person name="Savard J."/>
            <person name="Schinko J.B."/>
            <person name="Schmitt C."/>
            <person name="Schoppmeier M."/>
            <person name="Schroder R."/>
            <person name="Shippy T.D."/>
            <person name="Simonnet F."/>
            <person name="Marques-Souza H."/>
            <person name="Tautz D."/>
            <person name="Tomoyasu Y."/>
            <person name="Trauner J."/>
            <person name="Van der Zee M."/>
            <person name="Vervoort M."/>
            <person name="Wittkopp N."/>
            <person name="Wimmer E.A."/>
            <person name="Yang X."/>
            <person name="Jones A.K."/>
            <person name="Sattelle D.B."/>
            <person name="Ebert P.R."/>
            <person name="Nelson D."/>
            <person name="Scott J.G."/>
            <person name="Beeman R.W."/>
            <person name="Muthukrishnan S."/>
            <person name="Kramer K.J."/>
            <person name="Arakane Y."/>
            <person name="Beeman R.W."/>
            <person name="Zhu Q."/>
            <person name="Hogenkamp D."/>
            <person name="Dixit R."/>
            <person name="Oppert B."/>
            <person name="Jiang H."/>
            <person name="Zou Z."/>
            <person name="Marshall J."/>
            <person name="Elpidina E."/>
            <person name="Vinokurov K."/>
            <person name="Oppert C."/>
            <person name="Zou Z."/>
            <person name="Evans J."/>
            <person name="Lu Z."/>
            <person name="Zhao P."/>
            <person name="Sumathipala N."/>
            <person name="Altincicek B."/>
            <person name="Vilcinskas A."/>
            <person name="Williams M."/>
            <person name="Hultmark D."/>
            <person name="Hetru C."/>
            <person name="Jiang H."/>
            <person name="Grimmelikhuijzen C.J."/>
            <person name="Hauser F."/>
            <person name="Cazzamali G."/>
            <person name="Williamson M."/>
            <person name="Park Y."/>
            <person name="Li B."/>
            <person name="Tanaka Y."/>
            <person name="Predel R."/>
            <person name="Neupert S."/>
            <person name="Schachtner J."/>
            <person name="Verleyen P."/>
            <person name="Raible F."/>
            <person name="Bork P."/>
            <person name="Friedrich M."/>
            <person name="Walden K.K."/>
            <person name="Robertson H.M."/>
            <person name="Angeli S."/>
            <person name="Foret S."/>
            <person name="Bucher G."/>
            <person name="Schuetz S."/>
            <person name="Maleszka R."/>
            <person name="Wimmer E.A."/>
            <person name="Beeman R.W."/>
            <person name="Lorenzen M."/>
            <person name="Tomoyasu Y."/>
            <person name="Miller S.C."/>
            <person name="Grossmann D."/>
            <person name="Bucher G."/>
        </authorList>
    </citation>
    <scope>NUCLEOTIDE SEQUENCE [LARGE SCALE GENOMIC DNA]</scope>
    <source>
        <strain evidence="1 2">Georgia GA2</strain>
    </source>
</reference>